<evidence type="ECO:0000313" key="1">
    <source>
        <dbReference type="EMBL" id="ODM87261.1"/>
    </source>
</evidence>
<accession>A0A1D2M2X2</accession>
<keyword evidence="2" id="KW-1185">Reference proteome</keyword>
<reference evidence="1 2" key="1">
    <citation type="journal article" date="2016" name="Genome Biol. Evol.">
        <title>Gene Family Evolution Reflects Adaptation to Soil Environmental Stressors in the Genome of the Collembolan Orchesella cincta.</title>
        <authorList>
            <person name="Faddeeva-Vakhrusheva A."/>
            <person name="Derks M.F."/>
            <person name="Anvar S.Y."/>
            <person name="Agamennone V."/>
            <person name="Suring W."/>
            <person name="Smit S."/>
            <person name="van Straalen N.M."/>
            <person name="Roelofs D."/>
        </authorList>
    </citation>
    <scope>NUCLEOTIDE SEQUENCE [LARGE SCALE GENOMIC DNA]</scope>
    <source>
        <tissue evidence="1">Mixed pool</tissue>
    </source>
</reference>
<sequence>MIEKGNISIFTRSDFVVNNIAASVLSTQDYVAKAKTETKKAQEFQQKVR</sequence>
<evidence type="ECO:0000313" key="2">
    <source>
        <dbReference type="Proteomes" id="UP000094527"/>
    </source>
</evidence>
<feature type="non-terminal residue" evidence="1">
    <location>
        <position position="49"/>
    </location>
</feature>
<organism evidence="1 2">
    <name type="scientific">Orchesella cincta</name>
    <name type="common">Springtail</name>
    <name type="synonym">Podura cincta</name>
    <dbReference type="NCBI Taxonomy" id="48709"/>
    <lineage>
        <taxon>Eukaryota</taxon>
        <taxon>Metazoa</taxon>
        <taxon>Ecdysozoa</taxon>
        <taxon>Arthropoda</taxon>
        <taxon>Hexapoda</taxon>
        <taxon>Collembola</taxon>
        <taxon>Entomobryomorpha</taxon>
        <taxon>Entomobryoidea</taxon>
        <taxon>Orchesellidae</taxon>
        <taxon>Orchesellinae</taxon>
        <taxon>Orchesella</taxon>
    </lineage>
</organism>
<comment type="caution">
    <text evidence="1">The sequence shown here is derived from an EMBL/GenBank/DDBJ whole genome shotgun (WGS) entry which is preliminary data.</text>
</comment>
<name>A0A1D2M2X2_ORCCI</name>
<dbReference type="Gene3D" id="1.20.5.110">
    <property type="match status" value="1"/>
</dbReference>
<dbReference type="AlphaFoldDB" id="A0A1D2M2X2"/>
<proteinExistence type="predicted"/>
<protein>
    <submittedName>
        <fullName evidence="1">Syntaxin-2</fullName>
    </submittedName>
</protein>
<dbReference type="Proteomes" id="UP000094527">
    <property type="component" value="Unassembled WGS sequence"/>
</dbReference>
<dbReference type="EMBL" id="LJIJ01005724">
    <property type="protein sequence ID" value="ODM87261.1"/>
    <property type="molecule type" value="Genomic_DNA"/>
</dbReference>
<gene>
    <name evidence="1" type="ORF">Ocin01_19421</name>
</gene>